<dbReference type="GO" id="GO:0004149">
    <property type="term" value="F:dihydrolipoyllysine-residue succinyltransferase activity"/>
    <property type="evidence" value="ECO:0007669"/>
    <property type="project" value="UniProtKB-UniRule"/>
</dbReference>
<evidence type="ECO:0000259" key="13">
    <source>
        <dbReference type="PROSITE" id="PS50968"/>
    </source>
</evidence>
<dbReference type="InterPro" id="IPR001078">
    <property type="entry name" value="2-oxoacid_DH_actylTfrase"/>
</dbReference>
<dbReference type="InterPro" id="IPR023213">
    <property type="entry name" value="CAT-like_dom_sf"/>
</dbReference>
<dbReference type="InterPro" id="IPR036625">
    <property type="entry name" value="E3-bd_dom_sf"/>
</dbReference>
<dbReference type="STRING" id="1545044.SAMN05444276_102431"/>
<evidence type="ECO:0000256" key="11">
    <source>
        <dbReference type="NCBIfam" id="TIGR01347"/>
    </source>
</evidence>
<dbReference type="FunFam" id="3.30.559.10:FF:000007">
    <property type="entry name" value="Dihydrolipoamide acetyltransferase component of pyruvate dehydrogenase complex"/>
    <property type="match status" value="1"/>
</dbReference>
<reference evidence="16" key="1">
    <citation type="submission" date="2016-10" db="EMBL/GenBank/DDBJ databases">
        <authorList>
            <person name="Varghese N."/>
            <person name="Submissions S."/>
        </authorList>
    </citation>
    <scope>NUCLEOTIDE SEQUENCE [LARGE SCALE GENOMIC DNA]</scope>
    <source>
        <strain evidence="16">DSM 29303</strain>
    </source>
</reference>
<dbReference type="GO" id="GO:0005829">
    <property type="term" value="C:cytosol"/>
    <property type="evidence" value="ECO:0007669"/>
    <property type="project" value="TreeGrafter"/>
</dbReference>
<evidence type="ECO:0000256" key="6">
    <source>
        <dbReference type="ARBA" id="ARBA00022532"/>
    </source>
</evidence>
<dbReference type="PROSITE" id="PS51826">
    <property type="entry name" value="PSBD"/>
    <property type="match status" value="1"/>
</dbReference>
<dbReference type="NCBIfam" id="TIGR02927">
    <property type="entry name" value="SucB_Actino"/>
    <property type="match status" value="1"/>
</dbReference>
<keyword evidence="7" id="KW-0808">Transferase</keyword>
<dbReference type="CDD" id="cd06849">
    <property type="entry name" value="lipoyl_domain"/>
    <property type="match status" value="2"/>
</dbReference>
<evidence type="ECO:0000256" key="3">
    <source>
        <dbReference type="ARBA" id="ARBA00005145"/>
    </source>
</evidence>
<dbReference type="InterPro" id="IPR050537">
    <property type="entry name" value="2-oxoacid_dehydrogenase"/>
</dbReference>
<evidence type="ECO:0000259" key="14">
    <source>
        <dbReference type="PROSITE" id="PS51826"/>
    </source>
</evidence>
<evidence type="ECO:0000256" key="1">
    <source>
        <dbReference type="ARBA" id="ARBA00001938"/>
    </source>
</evidence>
<dbReference type="Pfam" id="PF02817">
    <property type="entry name" value="E3_binding"/>
    <property type="match status" value="1"/>
</dbReference>
<evidence type="ECO:0000256" key="7">
    <source>
        <dbReference type="ARBA" id="ARBA00022679"/>
    </source>
</evidence>
<dbReference type="GO" id="GO:0033512">
    <property type="term" value="P:L-lysine catabolic process to acetyl-CoA via saccharopine"/>
    <property type="evidence" value="ECO:0007669"/>
    <property type="project" value="UniProtKB-UniPathway"/>
</dbReference>
<keyword evidence="8" id="KW-0450">Lipoyl</keyword>
<comment type="subunit">
    <text evidence="5">Forms a 24-polypeptide structural core with octahedral symmetry. Part of the 2-oxoglutarate dehydrogenase (OGDH) complex composed of E1 (2-oxoglutarate dehydrogenase), E2 (dihydrolipoamide succinyltransferase) and E3 (dihydrolipoamide dehydrogenase); the complex contains multiple copies of the three enzymatic components (E1, E2 and E3).</text>
</comment>
<dbReference type="Proteomes" id="UP000182944">
    <property type="component" value="Unassembled WGS sequence"/>
</dbReference>
<feature type="region of interest" description="Disordered" evidence="12">
    <location>
        <begin position="83"/>
        <end position="105"/>
    </location>
</feature>
<dbReference type="Pfam" id="PF00198">
    <property type="entry name" value="2-oxoacid_dh"/>
    <property type="match status" value="1"/>
</dbReference>
<keyword evidence="16" id="KW-1185">Reference proteome</keyword>
<dbReference type="PANTHER" id="PTHR43416:SF5">
    <property type="entry name" value="DIHYDROLIPOYLLYSINE-RESIDUE SUCCINYLTRANSFERASE COMPONENT OF 2-OXOGLUTARATE DEHYDROGENASE COMPLEX, MITOCHONDRIAL"/>
    <property type="match status" value="1"/>
</dbReference>
<keyword evidence="6" id="KW-0816">Tricarboxylic acid cycle</keyword>
<evidence type="ECO:0000256" key="9">
    <source>
        <dbReference type="ARBA" id="ARBA00023315"/>
    </source>
</evidence>
<dbReference type="GO" id="GO:0006099">
    <property type="term" value="P:tricarboxylic acid cycle"/>
    <property type="evidence" value="ECO:0007669"/>
    <property type="project" value="UniProtKB-UniRule"/>
</dbReference>
<dbReference type="InterPro" id="IPR014276">
    <property type="entry name" value="2-oxoglutarate_DH_E2"/>
</dbReference>
<feature type="compositionally biased region" description="Low complexity" evidence="12">
    <location>
        <begin position="197"/>
        <end position="211"/>
    </location>
</feature>
<feature type="compositionally biased region" description="Basic and acidic residues" evidence="12">
    <location>
        <begin position="270"/>
        <end position="280"/>
    </location>
</feature>
<dbReference type="InterPro" id="IPR006255">
    <property type="entry name" value="SucB"/>
</dbReference>
<organism evidence="15 16">
    <name type="scientific">Paracoccus sanguinis</name>
    <dbReference type="NCBI Taxonomy" id="1545044"/>
    <lineage>
        <taxon>Bacteria</taxon>
        <taxon>Pseudomonadati</taxon>
        <taxon>Pseudomonadota</taxon>
        <taxon>Alphaproteobacteria</taxon>
        <taxon>Rhodobacterales</taxon>
        <taxon>Paracoccaceae</taxon>
        <taxon>Paracoccus</taxon>
    </lineage>
</organism>
<feature type="region of interest" description="Disordered" evidence="12">
    <location>
        <begin position="192"/>
        <end position="316"/>
    </location>
</feature>
<dbReference type="NCBIfam" id="NF004309">
    <property type="entry name" value="PRK05704.1"/>
    <property type="match status" value="1"/>
</dbReference>
<comment type="similarity">
    <text evidence="4">Belongs to the 2-oxoacid dehydrogenase family.</text>
</comment>
<dbReference type="Gene3D" id="3.30.559.10">
    <property type="entry name" value="Chloramphenicol acetyltransferase-like domain"/>
    <property type="match status" value="1"/>
</dbReference>
<comment type="function">
    <text evidence="2">E2 component of the 2-oxoglutarate dehydrogenase (OGDH) complex which catalyzes the second step in the conversion of 2-oxoglutarate to succinyl-CoA and CO(2).</text>
</comment>
<evidence type="ECO:0000256" key="12">
    <source>
        <dbReference type="SAM" id="MobiDB-lite"/>
    </source>
</evidence>
<dbReference type="SUPFAM" id="SSF51230">
    <property type="entry name" value="Single hybrid motif"/>
    <property type="match status" value="2"/>
</dbReference>
<evidence type="ECO:0000256" key="4">
    <source>
        <dbReference type="ARBA" id="ARBA00007317"/>
    </source>
</evidence>
<dbReference type="InterPro" id="IPR011053">
    <property type="entry name" value="Single_hybrid_motif"/>
</dbReference>
<dbReference type="Gene3D" id="2.40.50.100">
    <property type="match status" value="2"/>
</dbReference>
<dbReference type="PROSITE" id="PS50968">
    <property type="entry name" value="BIOTINYL_LIPOYL"/>
    <property type="match status" value="2"/>
</dbReference>
<dbReference type="UniPathway" id="UPA00868">
    <property type="reaction ID" value="UER00840"/>
</dbReference>
<comment type="cofactor">
    <cofactor evidence="1">
        <name>(R)-lipoate</name>
        <dbReference type="ChEBI" id="CHEBI:83088"/>
    </cofactor>
</comment>
<evidence type="ECO:0000256" key="5">
    <source>
        <dbReference type="ARBA" id="ARBA00011666"/>
    </source>
</evidence>
<dbReference type="PANTHER" id="PTHR43416">
    <property type="entry name" value="DIHYDROLIPOYLLYSINE-RESIDUE SUCCINYLTRANSFERASE COMPONENT OF 2-OXOGLUTARATE DEHYDROGENASE COMPLEX, MITOCHONDRIAL-RELATED"/>
    <property type="match status" value="1"/>
</dbReference>
<feature type="domain" description="Lipoyl-binding" evidence="13">
    <location>
        <begin position="2"/>
        <end position="77"/>
    </location>
</feature>
<gene>
    <name evidence="15" type="ORF">SAMN05444276_102431</name>
</gene>
<dbReference type="OrthoDB" id="9805770at2"/>
<dbReference type="InterPro" id="IPR004167">
    <property type="entry name" value="PSBD"/>
</dbReference>
<dbReference type="Gene3D" id="4.10.320.10">
    <property type="entry name" value="E3-binding domain"/>
    <property type="match status" value="1"/>
</dbReference>
<evidence type="ECO:0000313" key="15">
    <source>
        <dbReference type="EMBL" id="SDW89589.1"/>
    </source>
</evidence>
<evidence type="ECO:0000256" key="8">
    <source>
        <dbReference type="ARBA" id="ARBA00022823"/>
    </source>
</evidence>
<proteinExistence type="inferred from homology"/>
<dbReference type="EC" id="2.3.1.61" evidence="11"/>
<dbReference type="EMBL" id="FNNA01000002">
    <property type="protein sequence ID" value="SDW89589.1"/>
    <property type="molecule type" value="Genomic_DNA"/>
</dbReference>
<dbReference type="RefSeq" id="WP_036732130.1">
    <property type="nucleotide sequence ID" value="NZ_FNNA01000002.1"/>
</dbReference>
<dbReference type="Pfam" id="PF00364">
    <property type="entry name" value="Biotin_lipoyl"/>
    <property type="match status" value="2"/>
</dbReference>
<evidence type="ECO:0000313" key="16">
    <source>
        <dbReference type="Proteomes" id="UP000182944"/>
    </source>
</evidence>
<protein>
    <recommendedName>
        <fullName evidence="11">Dihydrolipoyllysine-residue succinyltransferase</fullName>
        <ecNumber evidence="11">2.3.1.61</ecNumber>
    </recommendedName>
</protein>
<dbReference type="GO" id="GO:0045252">
    <property type="term" value="C:oxoglutarate dehydrogenase complex"/>
    <property type="evidence" value="ECO:0007669"/>
    <property type="project" value="UniProtKB-UniRule"/>
</dbReference>
<feature type="domain" description="Peripheral subunit-binding (PSBD)" evidence="14">
    <location>
        <begin position="246"/>
        <end position="283"/>
    </location>
</feature>
<name>A0A1H2XBD2_9RHOB</name>
<dbReference type="SUPFAM" id="SSF52777">
    <property type="entry name" value="CoA-dependent acyltransferases"/>
    <property type="match status" value="1"/>
</dbReference>
<keyword evidence="9" id="KW-0012">Acyltransferase</keyword>
<comment type="catalytic activity">
    <reaction evidence="10">
        <text>N(6)-[(R)-dihydrolipoyl]-L-lysyl-[protein] + succinyl-CoA = N(6)-[(R)-S(8)-succinyldihydrolipoyl]-L-lysyl-[protein] + CoA</text>
        <dbReference type="Rhea" id="RHEA:15213"/>
        <dbReference type="Rhea" id="RHEA-COMP:10475"/>
        <dbReference type="Rhea" id="RHEA-COMP:20092"/>
        <dbReference type="ChEBI" id="CHEBI:57287"/>
        <dbReference type="ChEBI" id="CHEBI:57292"/>
        <dbReference type="ChEBI" id="CHEBI:83100"/>
        <dbReference type="ChEBI" id="CHEBI:83120"/>
        <dbReference type="EC" id="2.3.1.61"/>
    </reaction>
</comment>
<comment type="pathway">
    <text evidence="3">Amino-acid degradation; L-lysine degradation via saccharopine pathway; glutaryl-CoA from L-lysine: step 6/6.</text>
</comment>
<dbReference type="AlphaFoldDB" id="A0A1H2XBD2"/>
<accession>A0A1H2XBD2</accession>
<dbReference type="SUPFAM" id="SSF47005">
    <property type="entry name" value="Peripheral subunit-binding domain of 2-oxo acid dehydrogenase complex"/>
    <property type="match status" value="1"/>
</dbReference>
<feature type="domain" description="Lipoyl-binding" evidence="13">
    <location>
        <begin position="111"/>
        <end position="186"/>
    </location>
</feature>
<dbReference type="NCBIfam" id="TIGR01347">
    <property type="entry name" value="sucB"/>
    <property type="match status" value="1"/>
</dbReference>
<feature type="compositionally biased region" description="Low complexity" evidence="12">
    <location>
        <begin position="282"/>
        <end position="309"/>
    </location>
</feature>
<evidence type="ECO:0000256" key="2">
    <source>
        <dbReference type="ARBA" id="ARBA00004052"/>
    </source>
</evidence>
<evidence type="ECO:0000256" key="10">
    <source>
        <dbReference type="ARBA" id="ARBA00052761"/>
    </source>
</evidence>
<sequence>MTTEVRVPALGESVSEATVATWFKKPGDRVAADEMLCELETDKVTVEVPAPAAGVLAEIVAAEGETVGPNALLAQIDEAGAGAADDAARDTNDAAGQPAQNEDKPQMAGKNVDVMVPTLGESVTEATVATWFKKVGDQVQQDEMLCELETDKVSVEVPAPASGVLAEILAEEGATVDAKAKLAIITEGAAGTGAASGAGAAPAATKAPVGSASGGEDGTTAGEVGSPGAGPEQLQPREGAGRTDVEDAPSAKKAMAEQGVTRDQVQGSGRDGRAMKEDVAKAASGQGAAPRPASSAPAPAQAPRAPSSAEDARREERVKMTRLRATIARRLKDAQNTAAMLTTYNEVDMSGIMSLRNEYKDAFEKKHKVKLGFMSFFVKACSHALKEVPEVNAEIDGGDVVYKNFVHMGVAVGTPSGLVVPVVRDADQKSFAQIEKEIGELGARARDGKLTMADMQGGTFTISNGGVYGSLMSSPILNPPQSGILGMHKIQDRPVVVGGEIVIRPMMYLALSYDHRIVDGKGAVTFLVRVKEALEDPRRLLMDL</sequence>
<dbReference type="InterPro" id="IPR000089">
    <property type="entry name" value="Biotin_lipoyl"/>
</dbReference>